<proteinExistence type="predicted"/>
<reference evidence="1" key="1">
    <citation type="submission" date="2021-02" db="EMBL/GenBank/DDBJ databases">
        <authorList>
            <person name="Dougan E. K."/>
            <person name="Rhodes N."/>
            <person name="Thang M."/>
            <person name="Chan C."/>
        </authorList>
    </citation>
    <scope>NUCLEOTIDE SEQUENCE</scope>
</reference>
<organism evidence="1 2">
    <name type="scientific">Polarella glacialis</name>
    <name type="common">Dinoflagellate</name>
    <dbReference type="NCBI Taxonomy" id="89957"/>
    <lineage>
        <taxon>Eukaryota</taxon>
        <taxon>Sar</taxon>
        <taxon>Alveolata</taxon>
        <taxon>Dinophyceae</taxon>
        <taxon>Suessiales</taxon>
        <taxon>Suessiaceae</taxon>
        <taxon>Polarella</taxon>
    </lineage>
</organism>
<protein>
    <submittedName>
        <fullName evidence="1">Uncharacterized protein</fullName>
    </submittedName>
</protein>
<comment type="caution">
    <text evidence="1">The sequence shown here is derived from an EMBL/GenBank/DDBJ whole genome shotgun (WGS) entry which is preliminary data.</text>
</comment>
<sequence>MPPEKRWRPVVAPPSKIETAVEDWKTHPRLQKHLQRFLNSPDPGRVLSRYSAQAPHLNPEKLLRIAVHVGAWVALLPLEQAAAAPKGEEADVSQPSPLQLLAQILRLRGRAKITDWLRGVLHLVALRLQDVRHNLQGQAAGPWMKLRHSMPKAIWRELRTQHPAIPVCGESKEPADQVVLLKRKTPPEQPELADPRAAVEAESDMMQQCGGPGTEALTASDFQLEVSALGNKKTVRRFHRDGAAFSNANLEKRALHVDGLEEQLVKAVSSESWDQVCSLIREAAAALASPRQKTALNEVPLPMPEDAQERLQANFQGRLRKLIYQGLGYLDLSDVGTVSQLEPALSFMKLLIERFKLRGRLEGARAPKQWLRLQGILTAEAMTHAEANLDSLEPDVNAAGYVFTRSAVIVACFAKRLGVQGSEGEVRGNGLGIVSHAERWHKWLLQVFSIVYVLFGSSETDLLQKHLLRFLHSPDPGRVLSRYSAQAQNSNPEKLLRIAVHVGAWVALLPLGQAAASPSGKEEDVSQPSPVQLLAQILRLRGRAKITDWLQGVLHLVAHRLQDVRSNIQGQAAAPWIELRRSMPKTIWRELRTQRPAIPVCGGSKGQQELAHQGSLLKMQTPPEQSKPAVPRGKVEAEAVLQVSDPGIEALAASDFHFEISELGSKKALRGFYRDGAAFSNANLEERVLHVNGLEEQLVKAVSSESWDQVCSLIREAAATLAAPRQKAALSEPAVPMPEDAQDRLQANLQSKLRRLICRGLGCLDLSDAGTASQLEPALCFMKLLIERFKVRGQLEEARAAKQWMLLQGFITAEATTKAGASLGNSLIEDSCRTDDAFIRKGKVIWSGEDRGSSKDGVYIPGKRWRPVVAPPGNAEVTVEDWKTHPRLQKHVQRFLGSPDPGRVLSRYSAQAQNVNPEKLLRIAVHVGAWVALLPLEHAATAPSGEEEDVSQSSPVQLLAQILRLRGRTKITDWLQGVLRGASVQGQAAVPWIKLRRSMPKAIWRELRTQRPAIPVCGESKGQQELAPQGAFLKMHTPPEQTWPAVPRAAVEAESDMLQQVSDPGTEALAALDFHFEISELGGKKVARCFYRDGAAFSNANLEERALHLDGLEERLVKAVSSESWDRVCSLIREAAAALAAPRQKAVLNETAALMLEDAQERLQANFQGRLRKLIYQGLGYLDLTDEGTAIQLEPALSFIKLLLERFEIRGQLEEARAAKQWLRLQGILTADATTEAGANLGSLRPVGSCVGEVARISESKKTLKGPDMASSKSGLYTPSTKIQGNPLVRNSGLHVILTCNRCGVELRSSWVFENREKVLALTPQNGHLPCGGKYVPVDAQIGFQRDSPSHLDICPHGVGRSHCVKCGGSSICVHKKQRSRCRHCVAAGYSKRARTKRPDK</sequence>
<name>A0A813DPL0_POLGL</name>
<dbReference type="Proteomes" id="UP000654075">
    <property type="component" value="Unassembled WGS sequence"/>
</dbReference>
<keyword evidence="2" id="KW-1185">Reference proteome</keyword>
<evidence type="ECO:0000313" key="1">
    <source>
        <dbReference type="EMBL" id="CAE8587384.1"/>
    </source>
</evidence>
<evidence type="ECO:0000313" key="2">
    <source>
        <dbReference type="Proteomes" id="UP000654075"/>
    </source>
</evidence>
<accession>A0A813DPL0</accession>
<dbReference type="EMBL" id="CAJNNV010002570">
    <property type="protein sequence ID" value="CAE8587384.1"/>
    <property type="molecule type" value="Genomic_DNA"/>
</dbReference>
<gene>
    <name evidence="1" type="ORF">PGLA1383_LOCUS6222</name>
</gene>